<proteinExistence type="predicted"/>
<protein>
    <recommendedName>
        <fullName evidence="3">HTH cro/C1-type domain-containing protein</fullName>
    </recommendedName>
</protein>
<name>A0A382EY75_9ZZZZ</name>
<dbReference type="EMBL" id="UINC01046655">
    <property type="protein sequence ID" value="SVB54953.1"/>
    <property type="molecule type" value="Genomic_DNA"/>
</dbReference>
<evidence type="ECO:0000256" key="1">
    <source>
        <dbReference type="SAM" id="MobiDB-lite"/>
    </source>
</evidence>
<sequence>MTLEDHAGDVVGKARKGLGVSPEQVTEAGGFTAESYAKF</sequence>
<organism evidence="2">
    <name type="scientific">marine metagenome</name>
    <dbReference type="NCBI Taxonomy" id="408172"/>
    <lineage>
        <taxon>unclassified sequences</taxon>
        <taxon>metagenomes</taxon>
        <taxon>ecological metagenomes</taxon>
    </lineage>
</organism>
<evidence type="ECO:0008006" key="3">
    <source>
        <dbReference type="Google" id="ProtNLM"/>
    </source>
</evidence>
<dbReference type="AlphaFoldDB" id="A0A382EY75"/>
<feature type="region of interest" description="Disordered" evidence="1">
    <location>
        <begin position="1"/>
        <end position="21"/>
    </location>
</feature>
<feature type="non-terminal residue" evidence="2">
    <location>
        <position position="39"/>
    </location>
</feature>
<reference evidence="2" key="1">
    <citation type="submission" date="2018-05" db="EMBL/GenBank/DDBJ databases">
        <authorList>
            <person name="Lanie J.A."/>
            <person name="Ng W.-L."/>
            <person name="Kazmierczak K.M."/>
            <person name="Andrzejewski T.M."/>
            <person name="Davidsen T.M."/>
            <person name="Wayne K.J."/>
            <person name="Tettelin H."/>
            <person name="Glass J.I."/>
            <person name="Rusch D."/>
            <person name="Podicherti R."/>
            <person name="Tsui H.-C.T."/>
            <person name="Winkler M.E."/>
        </authorList>
    </citation>
    <scope>NUCLEOTIDE SEQUENCE</scope>
</reference>
<gene>
    <name evidence="2" type="ORF">METZ01_LOCUS207807</name>
</gene>
<evidence type="ECO:0000313" key="2">
    <source>
        <dbReference type="EMBL" id="SVB54953.1"/>
    </source>
</evidence>
<accession>A0A382EY75</accession>